<comment type="similarity">
    <text evidence="3">Belongs to the krueppel C2H2-type zinc-finger protein family.</text>
</comment>
<evidence type="ECO:0000256" key="13">
    <source>
        <dbReference type="ARBA" id="ARBA00023136"/>
    </source>
</evidence>
<feature type="domain" description="C2H2-type" evidence="19">
    <location>
        <begin position="993"/>
        <end position="1020"/>
    </location>
</feature>
<feature type="domain" description="C2H2-type" evidence="19">
    <location>
        <begin position="517"/>
        <end position="544"/>
    </location>
</feature>
<feature type="region of interest" description="Disordered" evidence="17">
    <location>
        <begin position="239"/>
        <end position="281"/>
    </location>
</feature>
<feature type="compositionally biased region" description="Polar residues" evidence="17">
    <location>
        <begin position="355"/>
        <end position="367"/>
    </location>
</feature>
<evidence type="ECO:0000256" key="18">
    <source>
        <dbReference type="SAM" id="Phobius"/>
    </source>
</evidence>
<gene>
    <name evidence="20" type="ORF">HOLleu_27894</name>
</gene>
<feature type="domain" description="C2H2-type" evidence="19">
    <location>
        <begin position="699"/>
        <end position="726"/>
    </location>
</feature>
<dbReference type="PANTHER" id="PTHR24377">
    <property type="entry name" value="IP01015P-RELATED"/>
    <property type="match status" value="1"/>
</dbReference>
<evidence type="ECO:0000256" key="17">
    <source>
        <dbReference type="SAM" id="MobiDB-lite"/>
    </source>
</evidence>
<feature type="domain" description="C2H2-type" evidence="19">
    <location>
        <begin position="1077"/>
        <end position="1104"/>
    </location>
</feature>
<keyword evidence="15" id="KW-0539">Nucleus</keyword>
<dbReference type="SMART" id="SM00355">
    <property type="entry name" value="ZnF_C2H2"/>
    <property type="match status" value="16"/>
</dbReference>
<accession>A0A9Q1H3K1</accession>
<evidence type="ECO:0000256" key="1">
    <source>
        <dbReference type="ARBA" id="ARBA00004123"/>
    </source>
</evidence>
<keyword evidence="7" id="KW-0677">Repeat</keyword>
<comment type="caution">
    <text evidence="20">The sequence shown here is derived from an EMBL/GenBank/DDBJ whole genome shotgun (WGS) entry which is preliminary data.</text>
</comment>
<dbReference type="FunFam" id="3.30.160.60:FF:000870">
    <property type="entry name" value="zinc finger protein 197 isoform X1"/>
    <property type="match status" value="2"/>
</dbReference>
<evidence type="ECO:0000313" key="21">
    <source>
        <dbReference type="Proteomes" id="UP001152320"/>
    </source>
</evidence>
<feature type="domain" description="C2H2-type" evidence="19">
    <location>
        <begin position="811"/>
        <end position="838"/>
    </location>
</feature>
<feature type="transmembrane region" description="Helical" evidence="18">
    <location>
        <begin position="32"/>
        <end position="55"/>
    </location>
</feature>
<dbReference type="Proteomes" id="UP001152320">
    <property type="component" value="Chromosome 13"/>
</dbReference>
<evidence type="ECO:0000256" key="2">
    <source>
        <dbReference type="ARBA" id="ARBA00004141"/>
    </source>
</evidence>
<dbReference type="SUPFAM" id="SSF57667">
    <property type="entry name" value="beta-beta-alpha zinc fingers"/>
    <property type="match status" value="8"/>
</dbReference>
<reference evidence="20" key="1">
    <citation type="submission" date="2021-10" db="EMBL/GenBank/DDBJ databases">
        <title>Tropical sea cucumber genome reveals ecological adaptation and Cuvierian tubules defense mechanism.</title>
        <authorList>
            <person name="Chen T."/>
        </authorList>
    </citation>
    <scope>NUCLEOTIDE SEQUENCE</scope>
    <source>
        <strain evidence="20">Nanhai2018</strain>
        <tissue evidence="20">Muscle</tissue>
    </source>
</reference>
<dbReference type="OrthoDB" id="427030at2759"/>
<dbReference type="GO" id="GO:0016020">
    <property type="term" value="C:membrane"/>
    <property type="evidence" value="ECO:0007669"/>
    <property type="project" value="UniProtKB-SubCell"/>
</dbReference>
<evidence type="ECO:0000256" key="8">
    <source>
        <dbReference type="ARBA" id="ARBA00022771"/>
    </source>
</evidence>
<evidence type="ECO:0000256" key="7">
    <source>
        <dbReference type="ARBA" id="ARBA00022737"/>
    </source>
</evidence>
<dbReference type="FunFam" id="3.30.160.60:FF:000733">
    <property type="entry name" value="Zinc finger protein 236 variant"/>
    <property type="match status" value="1"/>
</dbReference>
<feature type="domain" description="C2H2-type" evidence="19">
    <location>
        <begin position="1021"/>
        <end position="1048"/>
    </location>
</feature>
<feature type="domain" description="C2H2-type" evidence="19">
    <location>
        <begin position="643"/>
        <end position="670"/>
    </location>
</feature>
<feature type="compositionally biased region" description="Low complexity" evidence="17">
    <location>
        <begin position="254"/>
        <end position="263"/>
    </location>
</feature>
<dbReference type="Gene3D" id="3.30.160.60">
    <property type="entry name" value="Classic Zinc Finger"/>
    <property type="match status" value="14"/>
</dbReference>
<feature type="transmembrane region" description="Helical" evidence="18">
    <location>
        <begin position="67"/>
        <end position="86"/>
    </location>
</feature>
<feature type="transmembrane region" description="Helical" evidence="18">
    <location>
        <begin position="200"/>
        <end position="224"/>
    </location>
</feature>
<evidence type="ECO:0000256" key="15">
    <source>
        <dbReference type="ARBA" id="ARBA00023242"/>
    </source>
</evidence>
<dbReference type="PROSITE" id="PS00028">
    <property type="entry name" value="ZINC_FINGER_C2H2_1"/>
    <property type="match status" value="16"/>
</dbReference>
<evidence type="ECO:0000256" key="4">
    <source>
        <dbReference type="ARBA" id="ARBA00007903"/>
    </source>
</evidence>
<dbReference type="EMBL" id="JAIZAY010000013">
    <property type="protein sequence ID" value="KAJ8031230.1"/>
    <property type="molecule type" value="Genomic_DNA"/>
</dbReference>
<dbReference type="InterPro" id="IPR028014">
    <property type="entry name" value="TMEM255"/>
</dbReference>
<keyword evidence="8 16" id="KW-0863">Zinc-finger</keyword>
<keyword evidence="5 18" id="KW-0812">Transmembrane</keyword>
<comment type="similarity">
    <text evidence="4">Belongs to the TMEM255 family.</text>
</comment>
<keyword evidence="12" id="KW-0238">DNA-binding</keyword>
<dbReference type="InterPro" id="IPR036236">
    <property type="entry name" value="Znf_C2H2_sf"/>
</dbReference>
<feature type="compositionally biased region" description="Acidic residues" evidence="17">
    <location>
        <begin position="368"/>
        <end position="377"/>
    </location>
</feature>
<sequence>MDVTLASPSVIMTTSEKKGTKTQMEPTKKRKLVTFVICIAGIIAALLQLGSALWASRTVLNISAGSFWASLPVFLGIIVASTGMFFGKAIKCAMSAGISFLVVGLGVVVIGAIIDGLTATAVSSIDFSHCNHSPAGQANCTHLYPCQVQLAWANVCYCCHLTEITDDQCYFRHVGLSRKPSVFAGVQSCDQVSRTYVRLLWTSVVFCCLVFVLAIVSVIAICLFRRKVSRPKGYIPPVETSTSPAVPTAPAGPSTSSEQSTSSYPQRQNSVPQTPPPTQHRVSLVVSTPQGYAGPVYQPTVVAVPCTIEASPPSYSQPPTAPAYIKIMFKTYTNEILRDSLRSVQGPSFSFVSVSTTGRNMDTMDSSQEPENEEDVSNDEMIIKVEAESEYLSDTEEEARLSETCNDKTVTTEGMLSHDQLMLQYLHSRHPNMISNEVVAAPTSFFDWKFKAKKFQQAKLDEANYLGAGDNITSEEVETQEADLGTSPTMLNPVFKPPSSVPSSVNYNIPQTSGVIYQCQFCDQVFNSSMVHWIHQSLHLIQKKLDCRYCGQVCKTDYLLKVHEKGHEEEAQATLFECEEASSGFASAMFVAHSEDDSAIHSEEKGKHEEATKFTVLKGKRAKSPGKKKRKKTKVTGNGNDNRSCKYCHQSFDSSEEFSIHQREHVGENAYKCQYCGNTYTRLSGLRIHERLHTGERPFICQYCSKTFSNSAACKIHERIHTGERPFECKYCNKTFTNSGALAIHQRTHTGEKPFPCRHCTKAFNNSAARKKHERFHTGEKPFQCQFCEKTFTNGGGLKIHERTHTGEKPFLCRFCPKAFNNPNACKVHERFHTGEKPYECQMCKKKFATRGCLSRHERLHTGEKPHLCKFCDDRFSYNYQRKWHEKIHAGENDFKCRYCGELFTDIDQCKEHENSMHTDVSRQGDSYSEKIPVEDSNQCSETFTNGGKSAGHDVETNGEVGDDIPPFSSQDCGNISSSYEEHRKTHTGERPFQCNHCLKCFTTKGILTTHMRTHTGERPYQCQYCTRTFITSSDRKRHERSHTGEKPYQCQYCSKTFASSMGHKVHERAHTGDKPFKCQYCGKAFTYKSTRLMHERTHSPDELEQVKVTPDDESVENCLPLSIESIAEIADEPEISEAVTLP</sequence>
<evidence type="ECO:0000256" key="11">
    <source>
        <dbReference type="ARBA" id="ARBA00023015"/>
    </source>
</evidence>
<dbReference type="FunFam" id="3.30.160.60:FF:002343">
    <property type="entry name" value="Zinc finger protein 33A"/>
    <property type="match status" value="3"/>
</dbReference>
<feature type="region of interest" description="Disordered" evidence="17">
    <location>
        <begin position="355"/>
        <end position="377"/>
    </location>
</feature>
<evidence type="ECO:0000256" key="5">
    <source>
        <dbReference type="ARBA" id="ARBA00022692"/>
    </source>
</evidence>
<organism evidence="20 21">
    <name type="scientific">Holothuria leucospilota</name>
    <name type="common">Black long sea cucumber</name>
    <name type="synonym">Mertensiothuria leucospilota</name>
    <dbReference type="NCBI Taxonomy" id="206669"/>
    <lineage>
        <taxon>Eukaryota</taxon>
        <taxon>Metazoa</taxon>
        <taxon>Echinodermata</taxon>
        <taxon>Eleutherozoa</taxon>
        <taxon>Echinozoa</taxon>
        <taxon>Holothuroidea</taxon>
        <taxon>Aspidochirotacea</taxon>
        <taxon>Aspidochirotida</taxon>
        <taxon>Holothuriidae</taxon>
        <taxon>Holothuria</taxon>
    </lineage>
</organism>
<keyword evidence="9" id="KW-0862">Zinc</keyword>
<evidence type="ECO:0000256" key="14">
    <source>
        <dbReference type="ARBA" id="ARBA00023163"/>
    </source>
</evidence>
<protein>
    <submittedName>
        <fullName evidence="20">Zinc finger protein 26</fullName>
    </submittedName>
</protein>
<feature type="domain" description="C2H2-type" evidence="19">
    <location>
        <begin position="755"/>
        <end position="782"/>
    </location>
</feature>
<keyword evidence="14" id="KW-0804">Transcription</keyword>
<evidence type="ECO:0000259" key="19">
    <source>
        <dbReference type="PROSITE" id="PS50157"/>
    </source>
</evidence>
<keyword evidence="21" id="KW-1185">Reference proteome</keyword>
<keyword evidence="11" id="KW-0805">Transcription regulation</keyword>
<dbReference type="GO" id="GO:0005634">
    <property type="term" value="C:nucleus"/>
    <property type="evidence" value="ECO:0007669"/>
    <property type="project" value="UniProtKB-SubCell"/>
</dbReference>
<dbReference type="AlphaFoldDB" id="A0A9Q1H3K1"/>
<evidence type="ECO:0000256" key="9">
    <source>
        <dbReference type="ARBA" id="ARBA00022833"/>
    </source>
</evidence>
<feature type="domain" description="C2H2-type" evidence="19">
    <location>
        <begin position="895"/>
        <end position="923"/>
    </location>
</feature>
<dbReference type="Pfam" id="PF00096">
    <property type="entry name" value="zf-C2H2"/>
    <property type="match status" value="7"/>
</dbReference>
<dbReference type="PROSITE" id="PS50157">
    <property type="entry name" value="ZINC_FINGER_C2H2_2"/>
    <property type="match status" value="15"/>
</dbReference>
<feature type="domain" description="C2H2-type" evidence="19">
    <location>
        <begin position="783"/>
        <end position="810"/>
    </location>
</feature>
<dbReference type="FunFam" id="3.30.160.60:FF:000264">
    <property type="entry name" value="Zinc finger protein 236"/>
    <property type="match status" value="1"/>
</dbReference>
<dbReference type="FunFam" id="3.30.160.60:FF:001437">
    <property type="entry name" value="Zinc finger protein 594"/>
    <property type="match status" value="1"/>
</dbReference>
<keyword evidence="13 18" id="KW-0472">Membrane</keyword>
<feature type="domain" description="C2H2-type" evidence="19">
    <location>
        <begin position="1049"/>
        <end position="1076"/>
    </location>
</feature>
<dbReference type="GO" id="GO:0008270">
    <property type="term" value="F:zinc ion binding"/>
    <property type="evidence" value="ECO:0007669"/>
    <property type="project" value="UniProtKB-KW"/>
</dbReference>
<comment type="subcellular location">
    <subcellularLocation>
        <location evidence="2">Membrane</location>
        <topology evidence="2">Multi-pass membrane protein</topology>
    </subcellularLocation>
    <subcellularLocation>
        <location evidence="1">Nucleus</location>
    </subcellularLocation>
</comment>
<proteinExistence type="inferred from homology"/>
<feature type="compositionally biased region" description="Basic residues" evidence="17">
    <location>
        <begin position="618"/>
        <end position="634"/>
    </location>
</feature>
<evidence type="ECO:0000313" key="20">
    <source>
        <dbReference type="EMBL" id="KAJ8031230.1"/>
    </source>
</evidence>
<feature type="compositionally biased region" description="Basic and acidic residues" evidence="17">
    <location>
        <begin position="600"/>
        <end position="612"/>
    </location>
</feature>
<evidence type="ECO:0000256" key="16">
    <source>
        <dbReference type="PROSITE-ProRule" id="PRU00042"/>
    </source>
</evidence>
<keyword evidence="10 18" id="KW-1133">Transmembrane helix</keyword>
<dbReference type="InterPro" id="IPR013087">
    <property type="entry name" value="Znf_C2H2_type"/>
</dbReference>
<feature type="domain" description="C2H2-type" evidence="19">
    <location>
        <begin position="671"/>
        <end position="698"/>
    </location>
</feature>
<feature type="domain" description="C2H2-type" evidence="19">
    <location>
        <begin position="839"/>
        <end position="866"/>
    </location>
</feature>
<dbReference type="FunFam" id="3.30.160.60:FF:001485">
    <property type="entry name" value="Krueppel-related zinc finger protein"/>
    <property type="match status" value="2"/>
</dbReference>
<dbReference type="Pfam" id="PF14967">
    <property type="entry name" value="FAM70"/>
    <property type="match status" value="1"/>
</dbReference>
<feature type="transmembrane region" description="Helical" evidence="18">
    <location>
        <begin position="93"/>
        <end position="114"/>
    </location>
</feature>
<keyword evidence="6" id="KW-0479">Metal-binding</keyword>
<dbReference type="FunFam" id="3.30.160.60:FF:002737">
    <property type="entry name" value="AGAP008430-PA"/>
    <property type="match status" value="1"/>
</dbReference>
<feature type="domain" description="C2H2-type" evidence="19">
    <location>
        <begin position="727"/>
        <end position="754"/>
    </location>
</feature>
<dbReference type="GO" id="GO:0003677">
    <property type="term" value="F:DNA binding"/>
    <property type="evidence" value="ECO:0007669"/>
    <property type="project" value="UniProtKB-KW"/>
</dbReference>
<dbReference type="InterPro" id="IPR050826">
    <property type="entry name" value="Krueppel_C2H2_ZnFinger"/>
</dbReference>
<name>A0A9Q1H3K1_HOLLE</name>
<evidence type="ECO:0000256" key="6">
    <source>
        <dbReference type="ARBA" id="ARBA00022723"/>
    </source>
</evidence>
<evidence type="ECO:0000256" key="10">
    <source>
        <dbReference type="ARBA" id="ARBA00022989"/>
    </source>
</evidence>
<evidence type="ECO:0000256" key="12">
    <source>
        <dbReference type="ARBA" id="ARBA00023125"/>
    </source>
</evidence>
<evidence type="ECO:0000256" key="3">
    <source>
        <dbReference type="ARBA" id="ARBA00006991"/>
    </source>
</evidence>
<feature type="domain" description="C2H2-type" evidence="19">
    <location>
        <begin position="867"/>
        <end position="894"/>
    </location>
</feature>
<feature type="region of interest" description="Disordered" evidence="17">
    <location>
        <begin position="600"/>
        <end position="638"/>
    </location>
</feature>